<dbReference type="SUPFAM" id="SSF56322">
    <property type="entry name" value="ADC synthase"/>
    <property type="match status" value="1"/>
</dbReference>
<name>A0A7X6IBK0_9BACT</name>
<dbReference type="InterPro" id="IPR005801">
    <property type="entry name" value="ADC_synthase"/>
</dbReference>
<organism evidence="3 4">
    <name type="scientific">Candidatus Manganitrophus noduliformans</name>
    <dbReference type="NCBI Taxonomy" id="2606439"/>
    <lineage>
        <taxon>Bacteria</taxon>
        <taxon>Pseudomonadati</taxon>
        <taxon>Nitrospirota</taxon>
        <taxon>Nitrospiria</taxon>
        <taxon>Candidatus Troglogloeales</taxon>
        <taxon>Candidatus Manganitrophaceae</taxon>
        <taxon>Candidatus Manganitrophus</taxon>
    </lineage>
</organism>
<dbReference type="GO" id="GO:0000162">
    <property type="term" value="P:L-tryptophan biosynthetic process"/>
    <property type="evidence" value="ECO:0007669"/>
    <property type="project" value="TreeGrafter"/>
</dbReference>
<dbReference type="Pfam" id="PF04715">
    <property type="entry name" value="Anth_synt_I_N"/>
    <property type="match status" value="1"/>
</dbReference>
<dbReference type="Pfam" id="PF00425">
    <property type="entry name" value="Chorismate_bind"/>
    <property type="match status" value="1"/>
</dbReference>
<comment type="caution">
    <text evidence="3">The sequence shown here is derived from an EMBL/GenBank/DDBJ whole genome shotgun (WGS) entry which is preliminary data.</text>
</comment>
<dbReference type="Proteomes" id="UP000534783">
    <property type="component" value="Unassembled WGS sequence"/>
</dbReference>
<dbReference type="InterPro" id="IPR006805">
    <property type="entry name" value="Anth_synth_I_N"/>
</dbReference>
<dbReference type="EMBL" id="VTOW01000002">
    <property type="protein sequence ID" value="NKE71484.1"/>
    <property type="molecule type" value="Genomic_DNA"/>
</dbReference>
<reference evidence="3 4" key="1">
    <citation type="journal article" date="2020" name="Nature">
        <title>Bacterial chemolithoautotrophy via manganese oxidation.</title>
        <authorList>
            <person name="Yu H."/>
            <person name="Leadbetter J.R."/>
        </authorList>
    </citation>
    <scope>NUCLEOTIDE SEQUENCE [LARGE SCALE GENOMIC DNA]</scope>
    <source>
        <strain evidence="3 4">Mn-1</strain>
    </source>
</reference>
<sequence>MSRKSWSSIIRPLPFASMPPPIPPSAMSASAVSGPVNSFQREQMPPADRLILDRPHRDLIVETLPTQGKSATALFERLGWKEQSVLFEGMRGGWFDGRFSLMAGTPFAKFESKEETSRFELLGDGKGYAHHQKGNPLAHLQRWLDRFQSSLFEGSLSEIPFLQGGAAGFFSYDLVRRWENIPAPSVRNPAIPDILLLFFNLFVLLDHTRERLYLVYNPFPEMEMGKPEESACRDGRAKMAHLRSEFLSSRPSRAIKPQILTPTVEEDFSEREYVEMVLRAKEYIAAGDIFQTNLSHRFRIASPAPSPFQIYRRLRKINPSPFAAYLDLGLIQIASGSPERLVRVSTSGGRRLVSTRPIAGTHPRGGDEAEDQRMIQSLYKSEKERAEHLMLVDLERNDLGKVCRYGSIEVDELMSLEKYSHVLHLVSNIQGELRPEMTLTEVVQALFPGGTITGVPKVRCMEILSELEKRARGIYTGAVGYIDFTGEMDLNIAIRTWVRQGEEMTFQVGAGIVADSDPEKEYRETLQKAAALIKALEP</sequence>
<evidence type="ECO:0000313" key="4">
    <source>
        <dbReference type="Proteomes" id="UP000534783"/>
    </source>
</evidence>
<evidence type="ECO:0000259" key="2">
    <source>
        <dbReference type="Pfam" id="PF04715"/>
    </source>
</evidence>
<protein>
    <submittedName>
        <fullName evidence="3">Anthranilate synthase component I family protein</fullName>
    </submittedName>
</protein>
<proteinExistence type="predicted"/>
<evidence type="ECO:0000259" key="1">
    <source>
        <dbReference type="Pfam" id="PF00425"/>
    </source>
</evidence>
<keyword evidence="4" id="KW-1185">Reference proteome</keyword>
<dbReference type="Gene3D" id="3.60.120.10">
    <property type="entry name" value="Anthranilate synthase"/>
    <property type="match status" value="1"/>
</dbReference>
<dbReference type="PANTHER" id="PTHR11236">
    <property type="entry name" value="AMINOBENZOATE/ANTHRANILATE SYNTHASE"/>
    <property type="match status" value="1"/>
</dbReference>
<evidence type="ECO:0000313" key="3">
    <source>
        <dbReference type="EMBL" id="NKE71484.1"/>
    </source>
</evidence>
<dbReference type="PRINTS" id="PR00095">
    <property type="entry name" value="ANTSNTHASEI"/>
</dbReference>
<dbReference type="AlphaFoldDB" id="A0A7X6IBK0"/>
<feature type="domain" description="Chorismate-utilising enzyme C-terminal" evidence="1">
    <location>
        <begin position="270"/>
        <end position="528"/>
    </location>
</feature>
<dbReference type="PANTHER" id="PTHR11236:SF9">
    <property type="entry name" value="ANTHRANILATE SYNTHASE COMPONENT 1"/>
    <property type="match status" value="1"/>
</dbReference>
<dbReference type="InterPro" id="IPR015890">
    <property type="entry name" value="Chorismate_C"/>
</dbReference>
<accession>A0A7X6IBK0</accession>
<feature type="domain" description="Anthranilate synthase component I N-terminal" evidence="2">
    <location>
        <begin position="72"/>
        <end position="214"/>
    </location>
</feature>
<dbReference type="InterPro" id="IPR019999">
    <property type="entry name" value="Anth_synth_I-like"/>
</dbReference>
<gene>
    <name evidence="3" type="ORF">MNODULE_12110</name>
</gene>